<gene>
    <name evidence="1" type="ORF">BV25DRAFT_1918593</name>
</gene>
<name>A0ACB8ST07_9AGAM</name>
<organism evidence="1 2">
    <name type="scientific">Artomyces pyxidatus</name>
    <dbReference type="NCBI Taxonomy" id="48021"/>
    <lineage>
        <taxon>Eukaryota</taxon>
        <taxon>Fungi</taxon>
        <taxon>Dikarya</taxon>
        <taxon>Basidiomycota</taxon>
        <taxon>Agaricomycotina</taxon>
        <taxon>Agaricomycetes</taxon>
        <taxon>Russulales</taxon>
        <taxon>Auriscalpiaceae</taxon>
        <taxon>Artomyces</taxon>
    </lineage>
</organism>
<reference evidence="1" key="2">
    <citation type="journal article" date="2022" name="New Phytol.">
        <title>Evolutionary transition to the ectomycorrhizal habit in the genomes of a hyperdiverse lineage of mushroom-forming fungi.</title>
        <authorList>
            <person name="Looney B."/>
            <person name="Miyauchi S."/>
            <person name="Morin E."/>
            <person name="Drula E."/>
            <person name="Courty P.E."/>
            <person name="Kohler A."/>
            <person name="Kuo A."/>
            <person name="LaButti K."/>
            <person name="Pangilinan J."/>
            <person name="Lipzen A."/>
            <person name="Riley R."/>
            <person name="Andreopoulos W."/>
            <person name="He G."/>
            <person name="Johnson J."/>
            <person name="Nolan M."/>
            <person name="Tritt A."/>
            <person name="Barry K.W."/>
            <person name="Grigoriev I.V."/>
            <person name="Nagy L.G."/>
            <person name="Hibbett D."/>
            <person name="Henrissat B."/>
            <person name="Matheny P.B."/>
            <person name="Labbe J."/>
            <person name="Martin F.M."/>
        </authorList>
    </citation>
    <scope>NUCLEOTIDE SEQUENCE</scope>
    <source>
        <strain evidence="1">HHB10654</strain>
    </source>
</reference>
<reference evidence="1" key="1">
    <citation type="submission" date="2021-03" db="EMBL/GenBank/DDBJ databases">
        <authorList>
            <consortium name="DOE Joint Genome Institute"/>
            <person name="Ahrendt S."/>
            <person name="Looney B.P."/>
            <person name="Miyauchi S."/>
            <person name="Morin E."/>
            <person name="Drula E."/>
            <person name="Courty P.E."/>
            <person name="Chicoki N."/>
            <person name="Fauchery L."/>
            <person name="Kohler A."/>
            <person name="Kuo A."/>
            <person name="Labutti K."/>
            <person name="Pangilinan J."/>
            <person name="Lipzen A."/>
            <person name="Riley R."/>
            <person name="Andreopoulos W."/>
            <person name="He G."/>
            <person name="Johnson J."/>
            <person name="Barry K.W."/>
            <person name="Grigoriev I.V."/>
            <person name="Nagy L."/>
            <person name="Hibbett D."/>
            <person name="Henrissat B."/>
            <person name="Matheny P.B."/>
            <person name="Labbe J."/>
            <person name="Martin F."/>
        </authorList>
    </citation>
    <scope>NUCLEOTIDE SEQUENCE</scope>
    <source>
        <strain evidence="1">HHB10654</strain>
    </source>
</reference>
<keyword evidence="2" id="KW-1185">Reference proteome</keyword>
<protein>
    <submittedName>
        <fullName evidence="1">NAD-P-binding protein</fullName>
    </submittedName>
</protein>
<dbReference type="Proteomes" id="UP000814140">
    <property type="component" value="Unassembled WGS sequence"/>
</dbReference>
<proteinExistence type="predicted"/>
<evidence type="ECO:0000313" key="2">
    <source>
        <dbReference type="Proteomes" id="UP000814140"/>
    </source>
</evidence>
<comment type="caution">
    <text evidence="1">The sequence shown here is derived from an EMBL/GenBank/DDBJ whole genome shotgun (WGS) entry which is preliminary data.</text>
</comment>
<sequence length="346" mass="37348">MSPVLPPAKVLVTGANGFVAAWVVRKLLEAGYAVRGTVRSASKGTHLKNTFAKYGDKFEVFVVDDITKDGAFDEAVQGVDIVEHTASPFHFAAKEPDDLIIPAVRGTVSVLESIKKYGTSVKRVVITASIVAVFHPAEYPAVYNETDWNDFSVSEVKAKGAAVGGYPMYQASKTLAEHAAWDFVEANKASLGWDLVTINPPWIFGPPIHEVPSLEQLNTSQSQILTTLSGKRTDKKELTEQGNWVDVRTVADAHVAAVQKAEAGGERIIVSTGTFVWQDILDAANAISPPPFASIQKGFPGAGKDIVHDVAYDTAKEKRILGLEHVSLEQMVADSIADFKARGYTL</sequence>
<dbReference type="EMBL" id="MU277227">
    <property type="protein sequence ID" value="KAI0059358.1"/>
    <property type="molecule type" value="Genomic_DNA"/>
</dbReference>
<evidence type="ECO:0000313" key="1">
    <source>
        <dbReference type="EMBL" id="KAI0059358.1"/>
    </source>
</evidence>
<accession>A0ACB8ST07</accession>